<feature type="active site" description="Tele-phosphohistidine intermediate" evidence="2">
    <location>
        <position position="189"/>
    </location>
</feature>
<comment type="caution">
    <text evidence="4">The sequence shown here is derived from an EMBL/GenBank/DDBJ whole genome shotgun (WGS) entry which is preliminary data.</text>
</comment>
<name>A0ABC8TIM2_9AQUA</name>
<evidence type="ECO:0008006" key="6">
    <source>
        <dbReference type="Google" id="ProtNLM"/>
    </source>
</evidence>
<evidence type="ECO:0000313" key="4">
    <source>
        <dbReference type="EMBL" id="CAK9167143.1"/>
    </source>
</evidence>
<dbReference type="InterPro" id="IPR029033">
    <property type="entry name" value="His_PPase_superfam"/>
</dbReference>
<dbReference type="InterPro" id="IPR001345">
    <property type="entry name" value="PG/BPGM_mutase_AS"/>
</dbReference>
<dbReference type="Pfam" id="PF00300">
    <property type="entry name" value="His_Phos_1"/>
    <property type="match status" value="1"/>
</dbReference>
<dbReference type="SUPFAM" id="SSF53254">
    <property type="entry name" value="Phosphoglycerate mutase-like"/>
    <property type="match status" value="1"/>
</dbReference>
<dbReference type="SMART" id="SM00855">
    <property type="entry name" value="PGAM"/>
    <property type="match status" value="1"/>
</dbReference>
<organism evidence="4 5">
    <name type="scientific">Ilex paraguariensis</name>
    <name type="common">yerba mate</name>
    <dbReference type="NCBI Taxonomy" id="185542"/>
    <lineage>
        <taxon>Eukaryota</taxon>
        <taxon>Viridiplantae</taxon>
        <taxon>Streptophyta</taxon>
        <taxon>Embryophyta</taxon>
        <taxon>Tracheophyta</taxon>
        <taxon>Spermatophyta</taxon>
        <taxon>Magnoliopsida</taxon>
        <taxon>eudicotyledons</taxon>
        <taxon>Gunneridae</taxon>
        <taxon>Pentapetalae</taxon>
        <taxon>asterids</taxon>
        <taxon>campanulids</taxon>
        <taxon>Aquifoliales</taxon>
        <taxon>Aquifoliaceae</taxon>
        <taxon>Ilex</taxon>
    </lineage>
</organism>
<feature type="binding site" evidence="3">
    <location>
        <begin position="188"/>
        <end position="195"/>
    </location>
    <ligand>
        <name>substrate</name>
    </ligand>
</feature>
<dbReference type="InterPro" id="IPR013078">
    <property type="entry name" value="His_Pase_superF_clade-1"/>
</dbReference>
<evidence type="ECO:0000256" key="1">
    <source>
        <dbReference type="ARBA" id="ARBA00038362"/>
    </source>
</evidence>
<proteinExistence type="inferred from homology"/>
<accession>A0ABC8TIM2</accession>
<dbReference type="EMBL" id="CAUOFW020004758">
    <property type="protein sequence ID" value="CAK9167143.1"/>
    <property type="molecule type" value="Genomic_DNA"/>
</dbReference>
<dbReference type="PROSITE" id="PS00175">
    <property type="entry name" value="PG_MUTASE"/>
    <property type="match status" value="1"/>
</dbReference>
<comment type="similarity">
    <text evidence="1">Belongs to the phosphoglycerate mutase family.</text>
</comment>
<sequence>MTISLVFPYDNLAHLTTDNNHSSSNSTCGRDQWFNQPPSIGIQFKHGQEAPKIEEESGLRNKTPAGSWTKLVHIVTVQGFSYSGLAQNMSALSTPRMLPYYTYASPPRSVNPLCVTLLPISIWKQQGLRRRCSIIRSSISTHRPIHLLRDSRSSMADSHSSVVLQSLHDGDGNLDSVKPQYAEIIVVRHGETEWNADNRIQGHIDIDLNEVGRQQAVAVADQLSREPKISAVYSSDLKRAFETAEVIASCCGGLEVVKDPDLRERHLGELQGVVYHDAAKINRKAHQAFVSRRTDQEIPGGGESLDQLYQRCTSSLQRIGGKHKGERVVVVTHGGVIRALHKRASPHGRAGKILNTSVNVFHLSDDEWTIKAWGDVSHLSQAGFLKSGFGGDRVSG</sequence>
<gene>
    <name evidence="4" type="ORF">ILEXP_LOCUS36400</name>
</gene>
<dbReference type="PANTHER" id="PTHR48100">
    <property type="entry name" value="BROAD-SPECIFICITY PHOSPHATASE YOR283W-RELATED"/>
    <property type="match status" value="1"/>
</dbReference>
<dbReference type="CDD" id="cd07067">
    <property type="entry name" value="HP_PGM_like"/>
    <property type="match status" value="1"/>
</dbReference>
<feature type="active site" description="Proton donor/acceptor" evidence="2">
    <location>
        <position position="264"/>
    </location>
</feature>
<dbReference type="Proteomes" id="UP001642360">
    <property type="component" value="Unassembled WGS sequence"/>
</dbReference>
<dbReference type="Gene3D" id="3.40.50.1240">
    <property type="entry name" value="Phosphoglycerate mutase-like"/>
    <property type="match status" value="1"/>
</dbReference>
<dbReference type="InterPro" id="IPR050275">
    <property type="entry name" value="PGM_Phosphatase"/>
</dbReference>
<keyword evidence="5" id="KW-1185">Reference proteome</keyword>
<evidence type="ECO:0000256" key="2">
    <source>
        <dbReference type="PIRSR" id="PIRSR613078-1"/>
    </source>
</evidence>
<feature type="binding site" evidence="3">
    <location>
        <position position="239"/>
    </location>
    <ligand>
        <name>substrate</name>
    </ligand>
</feature>
<dbReference type="AlphaFoldDB" id="A0ABC8TIM2"/>
<dbReference type="PANTHER" id="PTHR48100:SF34">
    <property type="entry name" value="PHOSPHOGLYCERATE MUTASE-LIKE PROTEIN 4"/>
    <property type="match status" value="1"/>
</dbReference>
<protein>
    <recommendedName>
        <fullName evidence="6">Phosphoglycerate mutase-like protein 4</fullName>
    </recommendedName>
</protein>
<evidence type="ECO:0000256" key="3">
    <source>
        <dbReference type="PIRSR" id="PIRSR613078-2"/>
    </source>
</evidence>
<feature type="binding site" evidence="3">
    <location>
        <begin position="292"/>
        <end position="293"/>
    </location>
    <ligand>
        <name>substrate</name>
    </ligand>
</feature>
<evidence type="ECO:0000313" key="5">
    <source>
        <dbReference type="Proteomes" id="UP001642360"/>
    </source>
</evidence>
<reference evidence="4 5" key="1">
    <citation type="submission" date="2024-02" db="EMBL/GenBank/DDBJ databases">
        <authorList>
            <person name="Vignale AGUSTIN F."/>
            <person name="Sosa J E."/>
            <person name="Modenutti C."/>
        </authorList>
    </citation>
    <scope>NUCLEOTIDE SEQUENCE [LARGE SCALE GENOMIC DNA]</scope>
</reference>
<dbReference type="FunFam" id="3.40.50.1240:FF:000029">
    <property type="entry name" value="Phosphoglycerate mutase-like protein 4"/>
    <property type="match status" value="1"/>
</dbReference>